<reference evidence="4 5" key="1">
    <citation type="submission" date="2022-12" db="EMBL/GenBank/DDBJ databases">
        <title>Chromosome-level genome assembly of true bugs.</title>
        <authorList>
            <person name="Ma L."/>
            <person name="Li H."/>
        </authorList>
    </citation>
    <scope>NUCLEOTIDE SEQUENCE [LARGE SCALE GENOMIC DNA]</scope>
    <source>
        <strain evidence="4">Lab_2022b</strain>
    </source>
</reference>
<dbReference type="GO" id="GO:0005783">
    <property type="term" value="C:endoplasmic reticulum"/>
    <property type="evidence" value="ECO:0007669"/>
    <property type="project" value="InterPro"/>
</dbReference>
<evidence type="ECO:0000313" key="5">
    <source>
        <dbReference type="Proteomes" id="UP001461498"/>
    </source>
</evidence>
<accession>A0AAW1CJ83</accession>
<dbReference type="Proteomes" id="UP001461498">
    <property type="component" value="Unassembled WGS sequence"/>
</dbReference>
<dbReference type="PANTHER" id="PTHR15069">
    <property type="entry name" value="PROTEASOME ASSEMBLY CHAPERONE 1"/>
    <property type="match status" value="1"/>
</dbReference>
<organism evidence="4 5">
    <name type="scientific">Rhynocoris fuscipes</name>
    <dbReference type="NCBI Taxonomy" id="488301"/>
    <lineage>
        <taxon>Eukaryota</taxon>
        <taxon>Metazoa</taxon>
        <taxon>Ecdysozoa</taxon>
        <taxon>Arthropoda</taxon>
        <taxon>Hexapoda</taxon>
        <taxon>Insecta</taxon>
        <taxon>Pterygota</taxon>
        <taxon>Neoptera</taxon>
        <taxon>Paraneoptera</taxon>
        <taxon>Hemiptera</taxon>
        <taxon>Heteroptera</taxon>
        <taxon>Panheteroptera</taxon>
        <taxon>Cimicomorpha</taxon>
        <taxon>Reduviidae</taxon>
        <taxon>Harpactorinae</taxon>
        <taxon>Harpactorini</taxon>
        <taxon>Rhynocoris</taxon>
    </lineage>
</organism>
<comment type="similarity">
    <text evidence="1">Belongs to the PSMG1 family.</text>
</comment>
<dbReference type="EMBL" id="JAPXFL010000012">
    <property type="protein sequence ID" value="KAK9499003.1"/>
    <property type="molecule type" value="Genomic_DNA"/>
</dbReference>
<evidence type="ECO:0000256" key="2">
    <source>
        <dbReference type="ARBA" id="ARBA00019180"/>
    </source>
</evidence>
<gene>
    <name evidence="4" type="ORF">O3M35_003526</name>
</gene>
<protein>
    <recommendedName>
        <fullName evidence="2">Proteasome assembly chaperone 1</fullName>
    </recommendedName>
</protein>
<evidence type="ECO:0000256" key="1">
    <source>
        <dbReference type="ARBA" id="ARBA00005261"/>
    </source>
</evidence>
<dbReference type="GO" id="GO:0080129">
    <property type="term" value="P:proteasome core complex assembly"/>
    <property type="evidence" value="ECO:0007669"/>
    <property type="project" value="TreeGrafter"/>
</dbReference>
<dbReference type="InterPro" id="IPR016565">
    <property type="entry name" value="Proteasome_assmbl_chp_1"/>
</dbReference>
<keyword evidence="3" id="KW-0143">Chaperone</keyword>
<dbReference type="PANTHER" id="PTHR15069:SF1">
    <property type="entry name" value="PROTEASOME ASSEMBLY CHAPERONE 1"/>
    <property type="match status" value="1"/>
</dbReference>
<dbReference type="Pfam" id="PF16094">
    <property type="entry name" value="PAC1"/>
    <property type="match status" value="1"/>
</dbReference>
<dbReference type="GO" id="GO:0070628">
    <property type="term" value="F:proteasome binding"/>
    <property type="evidence" value="ECO:0007669"/>
    <property type="project" value="TreeGrafter"/>
</dbReference>
<sequence>MATFFGEVILPSSRVFFEDDDSDVEDDTVSERRLLELNLLDDNSLKVDYELLLIVEGTVSRGFAEVYLLNEKTTPLAEIYLPKEENNDNLVEISPHKEDNSILYKLNNKTLLLKTSPSLDLTLANQLTLKVMPWLEKSKTVLIFNSKAVSDYRCESIDTLPASFEKTLTTSAVSEIPSTYQRLEQPNFISGFSASVASWCECMNKPCTLHINYTDKSILDSITTAPLLKIMNTSNLSHLIVNENIDSSKFGISCDQSYMYM</sequence>
<proteinExistence type="inferred from homology"/>
<dbReference type="AlphaFoldDB" id="A0AAW1CJ83"/>
<evidence type="ECO:0000313" key="4">
    <source>
        <dbReference type="EMBL" id="KAK9499003.1"/>
    </source>
</evidence>
<name>A0AAW1CJ83_9HEMI</name>
<keyword evidence="5" id="KW-1185">Reference proteome</keyword>
<evidence type="ECO:0000256" key="3">
    <source>
        <dbReference type="ARBA" id="ARBA00023186"/>
    </source>
</evidence>
<comment type="caution">
    <text evidence="4">The sequence shown here is derived from an EMBL/GenBank/DDBJ whole genome shotgun (WGS) entry which is preliminary data.</text>
</comment>